<dbReference type="Proteomes" id="UP000670475">
    <property type="component" value="Unassembled WGS sequence"/>
</dbReference>
<gene>
    <name evidence="3" type="ORF">JFN87_14070</name>
</gene>
<proteinExistence type="predicted"/>
<dbReference type="SUPFAM" id="SSF89447">
    <property type="entry name" value="AbrB/MazE/MraZ-like"/>
    <property type="match status" value="1"/>
</dbReference>
<dbReference type="Gene3D" id="2.10.260.10">
    <property type="match status" value="1"/>
</dbReference>
<evidence type="ECO:0000313" key="3">
    <source>
        <dbReference type="EMBL" id="MBP0458620.1"/>
    </source>
</evidence>
<evidence type="ECO:0000259" key="2">
    <source>
        <dbReference type="PROSITE" id="PS51740"/>
    </source>
</evidence>
<dbReference type="RefSeq" id="WP_209340370.1">
    <property type="nucleotide sequence ID" value="NZ_JAGIQL010000047.1"/>
</dbReference>
<protein>
    <submittedName>
        <fullName evidence="3">AbrB/MazE/SpoVT family DNA-binding domain-containing protein</fullName>
    </submittedName>
</protein>
<keyword evidence="1 3" id="KW-0238">DNA-binding</keyword>
<dbReference type="InterPro" id="IPR007159">
    <property type="entry name" value="SpoVT-AbrB_dom"/>
</dbReference>
<dbReference type="GO" id="GO:0003677">
    <property type="term" value="F:DNA binding"/>
    <property type="evidence" value="ECO:0007669"/>
    <property type="project" value="UniProtKB-UniRule"/>
</dbReference>
<reference evidence="3" key="1">
    <citation type="submission" date="2021-03" db="EMBL/GenBank/DDBJ databases">
        <title>Whole genome sequence of Streptomyces bomunensis MMS17-BM035.</title>
        <authorList>
            <person name="Lee J.H."/>
        </authorList>
    </citation>
    <scope>NUCLEOTIDE SEQUENCE</scope>
    <source>
        <strain evidence="3">MMS17-BM035</strain>
    </source>
</reference>
<dbReference type="PROSITE" id="PS51740">
    <property type="entry name" value="SPOVT_ABRB"/>
    <property type="match status" value="1"/>
</dbReference>
<organism evidence="3 4">
    <name type="scientific">Streptomyces montanisoli</name>
    <dbReference type="NCBI Taxonomy" id="2798581"/>
    <lineage>
        <taxon>Bacteria</taxon>
        <taxon>Bacillati</taxon>
        <taxon>Actinomycetota</taxon>
        <taxon>Actinomycetes</taxon>
        <taxon>Kitasatosporales</taxon>
        <taxon>Streptomycetaceae</taxon>
        <taxon>Streptomyces</taxon>
    </lineage>
</organism>
<dbReference type="EMBL" id="JAGIQL010000047">
    <property type="protein sequence ID" value="MBP0458620.1"/>
    <property type="molecule type" value="Genomic_DNA"/>
</dbReference>
<sequence>MTMTTYQTRMREKGQLTLPARVREALGVAPGDELEFEVSDAGTVEVHGLTRIRSDQAWFWTREWREGERQASEDIAAGRTTVHEDADAMFAHLNADD</sequence>
<evidence type="ECO:0000313" key="4">
    <source>
        <dbReference type="Proteomes" id="UP000670475"/>
    </source>
</evidence>
<keyword evidence="4" id="KW-1185">Reference proteome</keyword>
<dbReference type="NCBIfam" id="TIGR01439">
    <property type="entry name" value="lp_hng_hel_AbrB"/>
    <property type="match status" value="1"/>
</dbReference>
<accession>A0A940RVQ9</accession>
<dbReference type="Pfam" id="PF04014">
    <property type="entry name" value="MazE_antitoxin"/>
    <property type="match status" value="1"/>
</dbReference>
<comment type="caution">
    <text evidence="3">The sequence shown here is derived from an EMBL/GenBank/DDBJ whole genome shotgun (WGS) entry which is preliminary data.</text>
</comment>
<dbReference type="SMART" id="SM00966">
    <property type="entry name" value="SpoVT_AbrB"/>
    <property type="match status" value="1"/>
</dbReference>
<dbReference type="AlphaFoldDB" id="A0A940RVQ9"/>
<name>A0A940RVQ9_9ACTN</name>
<dbReference type="InterPro" id="IPR037914">
    <property type="entry name" value="SpoVT-AbrB_sf"/>
</dbReference>
<evidence type="ECO:0000256" key="1">
    <source>
        <dbReference type="PROSITE-ProRule" id="PRU01076"/>
    </source>
</evidence>
<feature type="domain" description="SpoVT-AbrB" evidence="2">
    <location>
        <begin position="5"/>
        <end position="51"/>
    </location>
</feature>